<evidence type="ECO:0000313" key="3">
    <source>
        <dbReference type="Proteomes" id="UP001138686"/>
    </source>
</evidence>
<evidence type="ECO:0000313" key="2">
    <source>
        <dbReference type="EMBL" id="MBW2937820.1"/>
    </source>
</evidence>
<comment type="caution">
    <text evidence="2">The sequence shown here is derived from an EMBL/GenBank/DDBJ whole genome shotgun (WGS) entry which is preliminary data.</text>
</comment>
<dbReference type="GO" id="GO:0031388">
    <property type="term" value="P:organic acid phosphorylation"/>
    <property type="evidence" value="ECO:0007669"/>
    <property type="project" value="InterPro"/>
</dbReference>
<sequence>MKIVIAPDSFKESLSAKAVAENIAIGIKKVLPQAETLQIPISDGGEGLLEALVPARNGTLVTVTVKDPLLRPIQAQYGILGDGTTAVVEMATASGLELLTEAEKNPMRTSTYGTGQLIIDALDKGCTKIIVGIGGSATNDGGMGMIKALGGKFLNAKGNDIGEGGGALANLHTIDCSQLDTRIAQCEFIGACDVSNPLIGPQGASMVFGAQKGGSPEQLKQLDHNLTHYANIIQKDLNKDVVTIPGGGAAGGMGAALLTYFNAQLERGIDLILETLQLETHIQDADWVITGEGKIDQQTLYGKTIAGIAALAKKHHVPVIAIAGKVEPIDDLYHLGVTATFSIVNQPMTLQEAMAQTDKLIQACVENVFRTLIA</sequence>
<dbReference type="InterPro" id="IPR004381">
    <property type="entry name" value="Glycerate_kinase"/>
</dbReference>
<dbReference type="GO" id="GO:0008887">
    <property type="term" value="F:glycerate kinase activity"/>
    <property type="evidence" value="ECO:0007669"/>
    <property type="project" value="InterPro"/>
</dbReference>
<organism evidence="2 3">
    <name type="scientific">Halomarinibacterium sedimenti</name>
    <dbReference type="NCBI Taxonomy" id="2857106"/>
    <lineage>
        <taxon>Bacteria</taxon>
        <taxon>Pseudomonadati</taxon>
        <taxon>Bacteroidota</taxon>
        <taxon>Flavobacteriia</taxon>
        <taxon>Flavobacteriales</taxon>
        <taxon>Flavobacteriaceae</taxon>
        <taxon>Halomarinibacterium</taxon>
    </lineage>
</organism>
<keyword evidence="1 2" id="KW-0418">Kinase</keyword>
<proteinExistence type="inferred from homology"/>
<dbReference type="RefSeq" id="WP_219052250.1">
    <property type="nucleotide sequence ID" value="NZ_JAHWDP010000002.1"/>
</dbReference>
<reference evidence="2" key="1">
    <citation type="submission" date="2021-07" db="EMBL/GenBank/DDBJ databases">
        <title>Aureisphaera sp. CAU 1614 isolated from sea sediment.</title>
        <authorList>
            <person name="Kim W."/>
        </authorList>
    </citation>
    <scope>NUCLEOTIDE SEQUENCE</scope>
    <source>
        <strain evidence="2">CAU 1614</strain>
    </source>
</reference>
<evidence type="ECO:0000256" key="1">
    <source>
        <dbReference type="PIRNR" id="PIRNR006078"/>
    </source>
</evidence>
<dbReference type="EMBL" id="JAHWDP010000002">
    <property type="protein sequence ID" value="MBW2937820.1"/>
    <property type="molecule type" value="Genomic_DNA"/>
</dbReference>
<comment type="similarity">
    <text evidence="1">Belongs to the glycerate kinase type-1 family.</text>
</comment>
<gene>
    <name evidence="2" type="ORF">KXJ69_06850</name>
</gene>
<keyword evidence="1" id="KW-0808">Transferase</keyword>
<protein>
    <submittedName>
        <fullName evidence="2">Glycerate kinase</fullName>
    </submittedName>
</protein>
<dbReference type="NCBIfam" id="TIGR00045">
    <property type="entry name" value="glycerate kinase"/>
    <property type="match status" value="1"/>
</dbReference>
<name>A0A9X1JVJ7_9FLAO</name>
<dbReference type="PIRSF" id="PIRSF006078">
    <property type="entry name" value="GlxK"/>
    <property type="match status" value="1"/>
</dbReference>
<dbReference type="PANTHER" id="PTHR21599:SF0">
    <property type="entry name" value="GLYCERATE KINASE"/>
    <property type="match status" value="1"/>
</dbReference>
<dbReference type="AlphaFoldDB" id="A0A9X1JVJ7"/>
<accession>A0A9X1JVJ7</accession>
<keyword evidence="3" id="KW-1185">Reference proteome</keyword>
<dbReference type="Proteomes" id="UP001138686">
    <property type="component" value="Unassembled WGS sequence"/>
</dbReference>
<dbReference type="Pfam" id="PF02595">
    <property type="entry name" value="Gly_kinase"/>
    <property type="match status" value="1"/>
</dbReference>
<dbReference type="PANTHER" id="PTHR21599">
    <property type="entry name" value="GLYCERATE KINASE"/>
    <property type="match status" value="1"/>
</dbReference>